<protein>
    <recommendedName>
        <fullName evidence="3">Solute-binding protein family 3/N-terminal domain-containing protein</fullName>
    </recommendedName>
</protein>
<proteinExistence type="predicted"/>
<evidence type="ECO:0008006" key="3">
    <source>
        <dbReference type="Google" id="ProtNLM"/>
    </source>
</evidence>
<keyword evidence="2" id="KW-1185">Reference proteome</keyword>
<dbReference type="RefSeq" id="WP_192509343.1">
    <property type="nucleotide sequence ID" value="NZ_AQGV01000015.1"/>
</dbReference>
<dbReference type="EMBL" id="AQGV01000015">
    <property type="protein sequence ID" value="MBE0370188.1"/>
    <property type="molecule type" value="Genomic_DNA"/>
</dbReference>
<accession>A0ABR9EKE3</accession>
<gene>
    <name evidence="1" type="ORF">PAUR_b0162</name>
</gene>
<sequence length="293" mass="33952">MQSFRQWVRYRAVLFSFIAFSNISIAESLRIYIDDEKDLLVFTGQVAPSNIAGATNNMLFNMIDGVDIEFVPSSYKRALRIMSQQPEPICVVNKVKTQEREAAFLFSLPINLYLSRRLYLQLDAEPLAPSLLDEQGNVISLPKLFHAHRHKLIVLAGAFSYGPFLDKQLAQVSSANKVIREGSNHYDTVYRMFHLRRVDFLLAYPAEVYRHAKTDKSQYQSYRMANSPGFILGHIMCNDTTASRTFIKKVNTIMLQMYNQDEFTNAHLHFLPKQEHDVTKQYIEQLKRYQIQP</sequence>
<reference evidence="1 2" key="1">
    <citation type="submission" date="2015-03" db="EMBL/GenBank/DDBJ databases">
        <title>Genome sequence of Pseudoalteromonas aurantia.</title>
        <authorList>
            <person name="Xie B.-B."/>
            <person name="Rong J.-C."/>
            <person name="Qin Q.-L."/>
            <person name="Zhang Y.-Z."/>
        </authorList>
    </citation>
    <scope>NUCLEOTIDE SEQUENCE [LARGE SCALE GENOMIC DNA]</scope>
    <source>
        <strain evidence="1 2">208</strain>
    </source>
</reference>
<organism evidence="1 2">
    <name type="scientific">Pseudoalteromonas aurantia 208</name>
    <dbReference type="NCBI Taxonomy" id="1314867"/>
    <lineage>
        <taxon>Bacteria</taxon>
        <taxon>Pseudomonadati</taxon>
        <taxon>Pseudomonadota</taxon>
        <taxon>Gammaproteobacteria</taxon>
        <taxon>Alteromonadales</taxon>
        <taxon>Pseudoalteromonadaceae</taxon>
        <taxon>Pseudoalteromonas</taxon>
    </lineage>
</organism>
<dbReference type="Proteomes" id="UP000615755">
    <property type="component" value="Unassembled WGS sequence"/>
</dbReference>
<evidence type="ECO:0000313" key="2">
    <source>
        <dbReference type="Proteomes" id="UP000615755"/>
    </source>
</evidence>
<name>A0ABR9EKE3_9GAMM</name>
<evidence type="ECO:0000313" key="1">
    <source>
        <dbReference type="EMBL" id="MBE0370188.1"/>
    </source>
</evidence>
<comment type="caution">
    <text evidence="1">The sequence shown here is derived from an EMBL/GenBank/DDBJ whole genome shotgun (WGS) entry which is preliminary data.</text>
</comment>
<dbReference type="SUPFAM" id="SSF53850">
    <property type="entry name" value="Periplasmic binding protein-like II"/>
    <property type="match status" value="1"/>
</dbReference>